<comment type="caution">
    <text evidence="3">The sequence shown here is derived from an EMBL/GenBank/DDBJ whole genome shotgun (WGS) entry which is preliminary data.</text>
</comment>
<evidence type="ECO:0000313" key="4">
    <source>
        <dbReference type="Proteomes" id="UP000094008"/>
    </source>
</evidence>
<feature type="transmembrane region" description="Helical" evidence="2">
    <location>
        <begin position="17"/>
        <end position="34"/>
    </location>
</feature>
<evidence type="ECO:0000256" key="2">
    <source>
        <dbReference type="SAM" id="Phobius"/>
    </source>
</evidence>
<evidence type="ECO:0000256" key="1">
    <source>
        <dbReference type="SAM" id="MobiDB-lite"/>
    </source>
</evidence>
<proteinExistence type="predicted"/>
<keyword evidence="2" id="KW-1133">Transmembrane helix</keyword>
<dbReference type="AlphaFoldDB" id="A0A1A0V7S9"/>
<accession>A0A1A0V7S9</accession>
<keyword evidence="2" id="KW-0812">Transmembrane</keyword>
<evidence type="ECO:0000313" key="3">
    <source>
        <dbReference type="EMBL" id="OBB79302.1"/>
    </source>
</evidence>
<protein>
    <submittedName>
        <fullName evidence="3">Uncharacterized protein</fullName>
    </submittedName>
</protein>
<feature type="region of interest" description="Disordered" evidence="1">
    <location>
        <begin position="130"/>
        <end position="151"/>
    </location>
</feature>
<gene>
    <name evidence="3" type="ORF">A5779_12985</name>
</gene>
<organism evidence="3 4">
    <name type="scientific">Mycolicibacterium peregrinum</name>
    <name type="common">Mycobacterium peregrinum</name>
    <dbReference type="NCBI Taxonomy" id="43304"/>
    <lineage>
        <taxon>Bacteria</taxon>
        <taxon>Bacillati</taxon>
        <taxon>Actinomycetota</taxon>
        <taxon>Actinomycetes</taxon>
        <taxon>Mycobacteriales</taxon>
        <taxon>Mycobacteriaceae</taxon>
        <taxon>Mycolicibacterium</taxon>
    </lineage>
</organism>
<sequence>MRADVLAAPAPDSPGDFVFILVVGVVLWVIQMIAKNRAVRTDWERRERKINELMGESAAFAARWPGPLVASAPYREVTVEHARINRVLALLVHHRTAADPNQIRHIDAQISAVQRWLTALPPVFGETGVPLREPASTAVPDHGGRPPPRPHEYPLGQPLLHFRGIAGADDIVCSVQSTWHGQLVFITPRGPEPGAWRDTTVDAHFEVRRPDGTPVMYLTRRGGLTQRIEVRDLSGTVVGELQQSSSLWRVAGTQRIPLEMWSHGHLLGSTQVRQRLWSRANEDPVHDVTGQTIAVVEPVMRDPGARRPTFDFILHCLEPQPFPVPDLLLAVGFSHYMYSRSWR</sequence>
<reference evidence="4" key="1">
    <citation type="submission" date="2016-06" db="EMBL/GenBank/DDBJ databases">
        <authorList>
            <person name="Sutton G."/>
            <person name="Brinkac L."/>
            <person name="Sanka R."/>
            <person name="Adams M."/>
            <person name="Lau E."/>
            <person name="Mehaffy C."/>
            <person name="Tameris M."/>
            <person name="Hatherill M."/>
            <person name="Hanekom W."/>
            <person name="Mahomed H."/>
            <person name="Mcshane H."/>
        </authorList>
    </citation>
    <scope>NUCLEOTIDE SEQUENCE [LARGE SCALE GENOMIC DNA]</scope>
    <source>
        <strain evidence="4">852002-10433_SCH5171157</strain>
    </source>
</reference>
<name>A0A1A0V7S9_MYCPR</name>
<keyword evidence="2" id="KW-0472">Membrane</keyword>
<dbReference type="EMBL" id="LZSY01000205">
    <property type="protein sequence ID" value="OBB79302.1"/>
    <property type="molecule type" value="Genomic_DNA"/>
</dbReference>
<dbReference type="Proteomes" id="UP000094008">
    <property type="component" value="Unassembled WGS sequence"/>
</dbReference>